<reference evidence="2 3" key="1">
    <citation type="journal article" date="2012" name="New Phytol.">
        <title>Insight into trade-off between wood decay and parasitism from the genome of a fungal forest pathogen.</title>
        <authorList>
            <person name="Olson A."/>
            <person name="Aerts A."/>
            <person name="Asiegbu F."/>
            <person name="Belbahri L."/>
            <person name="Bouzid O."/>
            <person name="Broberg A."/>
            <person name="Canback B."/>
            <person name="Coutinho P.M."/>
            <person name="Cullen D."/>
            <person name="Dalman K."/>
            <person name="Deflorio G."/>
            <person name="van Diepen L.T."/>
            <person name="Dunand C."/>
            <person name="Duplessis S."/>
            <person name="Durling M."/>
            <person name="Gonthier P."/>
            <person name="Grimwood J."/>
            <person name="Fossdal C.G."/>
            <person name="Hansson D."/>
            <person name="Henrissat B."/>
            <person name="Hietala A."/>
            <person name="Himmelstrand K."/>
            <person name="Hoffmeister D."/>
            <person name="Hogberg N."/>
            <person name="James T.Y."/>
            <person name="Karlsson M."/>
            <person name="Kohler A."/>
            <person name="Kues U."/>
            <person name="Lee Y.H."/>
            <person name="Lin Y.C."/>
            <person name="Lind M."/>
            <person name="Lindquist E."/>
            <person name="Lombard V."/>
            <person name="Lucas S."/>
            <person name="Lunden K."/>
            <person name="Morin E."/>
            <person name="Murat C."/>
            <person name="Park J."/>
            <person name="Raffaello T."/>
            <person name="Rouze P."/>
            <person name="Salamov A."/>
            <person name="Schmutz J."/>
            <person name="Solheim H."/>
            <person name="Stahlberg J."/>
            <person name="Velez H."/>
            <person name="de Vries R.P."/>
            <person name="Wiebenga A."/>
            <person name="Woodward S."/>
            <person name="Yakovlev I."/>
            <person name="Garbelotto M."/>
            <person name="Martin F."/>
            <person name="Grigoriev I.V."/>
            <person name="Stenlid J."/>
        </authorList>
    </citation>
    <scope>NUCLEOTIDE SEQUENCE [LARGE SCALE GENOMIC DNA]</scope>
    <source>
        <strain evidence="2 3">TC 32-1</strain>
    </source>
</reference>
<dbReference type="KEGG" id="hir:HETIRDRAFT_36931"/>
<evidence type="ECO:0008006" key="4">
    <source>
        <dbReference type="Google" id="ProtNLM"/>
    </source>
</evidence>
<evidence type="ECO:0000313" key="3">
    <source>
        <dbReference type="Proteomes" id="UP000030671"/>
    </source>
</evidence>
<dbReference type="Proteomes" id="UP000030671">
    <property type="component" value="Unassembled WGS sequence"/>
</dbReference>
<dbReference type="GeneID" id="20671835"/>
<dbReference type="HOGENOM" id="CLU_049916_0_0_1"/>
<dbReference type="EMBL" id="KI925458">
    <property type="protein sequence ID" value="ETW81855.1"/>
    <property type="molecule type" value="Genomic_DNA"/>
</dbReference>
<organism evidence="2 3">
    <name type="scientific">Heterobasidion irregulare (strain TC 32-1)</name>
    <dbReference type="NCBI Taxonomy" id="747525"/>
    <lineage>
        <taxon>Eukaryota</taxon>
        <taxon>Fungi</taxon>
        <taxon>Dikarya</taxon>
        <taxon>Basidiomycota</taxon>
        <taxon>Agaricomycotina</taxon>
        <taxon>Agaricomycetes</taxon>
        <taxon>Russulales</taxon>
        <taxon>Bondarzewiaceae</taxon>
        <taxon>Heterobasidion</taxon>
        <taxon>Heterobasidion annosum species complex</taxon>
    </lineage>
</organism>
<dbReference type="InParanoid" id="W4K935"/>
<keyword evidence="3" id="KW-1185">Reference proteome</keyword>
<dbReference type="OrthoDB" id="3252135at2759"/>
<dbReference type="AlphaFoldDB" id="W4K935"/>
<feature type="non-terminal residue" evidence="2">
    <location>
        <position position="409"/>
    </location>
</feature>
<gene>
    <name evidence="2" type="ORF">HETIRDRAFT_36931</name>
</gene>
<dbReference type="RefSeq" id="XP_009545791.1">
    <property type="nucleotide sequence ID" value="XM_009547496.1"/>
</dbReference>
<evidence type="ECO:0000256" key="1">
    <source>
        <dbReference type="SAM" id="MobiDB-lite"/>
    </source>
</evidence>
<dbReference type="eggNOG" id="ENOG502SJGY">
    <property type="taxonomic scope" value="Eukaryota"/>
</dbReference>
<evidence type="ECO:0000313" key="2">
    <source>
        <dbReference type="EMBL" id="ETW81855.1"/>
    </source>
</evidence>
<name>W4K935_HETIT</name>
<accession>W4K935</accession>
<feature type="compositionally biased region" description="Pro residues" evidence="1">
    <location>
        <begin position="1"/>
        <end position="11"/>
    </location>
</feature>
<proteinExistence type="predicted"/>
<protein>
    <recommendedName>
        <fullName evidence="4">Arrestin-like N-terminal domain-containing protein</fullName>
    </recommendedName>
</protein>
<feature type="region of interest" description="Disordered" evidence="1">
    <location>
        <begin position="1"/>
        <end position="20"/>
    </location>
</feature>
<sequence>MPPPPYSPSPDAPSYSIDPRPSEMRLALTTRKTRSLTGDETITVSGDNIALAFSGQEHGANVPTYGRHALIQGEVALASTQNVLAVSLTLQGTLALTFGDGTANTTTFFSMSEPLWRAGPSAPTCQSMLPFKITMPDTHMNLGRTRVLPPTFNADLPGLPVVHVGCNYALTVCVTKTRSLTPWNPKSTLNVPLMYHPRTRPHQAIIPSAFPFLSTIKSVPEEWHQVISTMSTTSSAKIAPIECHLFVPEVQIYAITDTVPFFLQLSAPLSSLDAFLHPTPPTTSRLGRTKSFDPAARPALRVSLVRQVATSVRGESAIRTLVLGEGILRELPPAAPTGSNPLRAPAEGCEALNWEGEVRCRKDVKNGGFNATGLVVKDFIRLLLVPPNPKTSPLLEHENLFSIRLVTDS</sequence>